<organism evidence="1 2">
    <name type="scientific">Exiguobacterium mexicanum</name>
    <dbReference type="NCBI Taxonomy" id="340146"/>
    <lineage>
        <taxon>Bacteria</taxon>
        <taxon>Bacillati</taxon>
        <taxon>Bacillota</taxon>
        <taxon>Bacilli</taxon>
        <taxon>Bacillales</taxon>
        <taxon>Bacillales Family XII. Incertae Sedis</taxon>
        <taxon>Exiguobacterium</taxon>
    </lineage>
</organism>
<evidence type="ECO:0000313" key="2">
    <source>
        <dbReference type="Proteomes" id="UP001230807"/>
    </source>
</evidence>
<protein>
    <submittedName>
        <fullName evidence="1">Uncharacterized protein</fullName>
    </submittedName>
</protein>
<sequence>MGKTYYFVNMEEFNIPENGFFTDQQLTFGNSRVDPDPISSLEIVEENYYKGWTRLRGIHEMIDKTPRRMAGEDEYLPQTIVGGDLAFNCFYNSNDKIMILNTSKKVALDFQRKLINKNPRDFKPIQKEVDFKRLISMLSDNQIVNSWFNNIDGQVKSVGLFGERVNLDDTFQRFNNLGNLSAITVEWSFVDFDYPINIMITKNCGIVIHANWDIKRDLDFLFDMKNIIFSSEEVPVEL</sequence>
<keyword evidence="2" id="KW-1185">Reference proteome</keyword>
<reference evidence="1 2" key="1">
    <citation type="submission" date="2023-06" db="EMBL/GenBank/DDBJ databases">
        <title>Influencing factors and mechanism of Cr(VI) reduction by facultative anaerobic Exiguobacterium sp. PY14.</title>
        <authorList>
            <person name="Zou L."/>
        </authorList>
    </citation>
    <scope>NUCLEOTIDE SEQUENCE [LARGE SCALE GENOMIC DNA]</scope>
    <source>
        <strain evidence="1 2">PY14</strain>
    </source>
</reference>
<evidence type="ECO:0000313" key="1">
    <source>
        <dbReference type="EMBL" id="MDL5375618.1"/>
    </source>
</evidence>
<gene>
    <name evidence="1" type="ORF">QR695_01215</name>
</gene>
<dbReference type="EMBL" id="JASWER010000001">
    <property type="protein sequence ID" value="MDL5375618.1"/>
    <property type="molecule type" value="Genomic_DNA"/>
</dbReference>
<proteinExistence type="predicted"/>
<comment type="caution">
    <text evidence="1">The sequence shown here is derived from an EMBL/GenBank/DDBJ whole genome shotgun (WGS) entry which is preliminary data.</text>
</comment>
<dbReference type="RefSeq" id="WP_214832430.1">
    <property type="nucleotide sequence ID" value="NZ_CP183077.1"/>
</dbReference>
<name>A0ABT7MKX6_9BACL</name>
<dbReference type="Proteomes" id="UP001230807">
    <property type="component" value="Unassembled WGS sequence"/>
</dbReference>
<accession>A0ABT7MKX6</accession>